<reference evidence="1" key="1">
    <citation type="submission" date="2009-08" db="EMBL/GenBank/DDBJ databases">
        <authorList>
            <consortium name="US DOE Joint Genome Institute"/>
            <person name="Lucas S."/>
            <person name="Copeland A."/>
            <person name="Lapidus A."/>
            <person name="Glavina del Rio T."/>
            <person name="Dalin E."/>
            <person name="Tice H."/>
            <person name="Bruce D."/>
            <person name="Barry K."/>
            <person name="Pitluck S."/>
            <person name="Lowry S."/>
            <person name="Larimer F."/>
            <person name="Land M."/>
            <person name="Hauser L."/>
            <person name="Kyrpides N."/>
            <person name="Ivanova N."/>
            <person name="McMahon K.D."/>
            <person name="Hugenholtz P."/>
        </authorList>
    </citation>
    <scope>NUCLEOTIDE SEQUENCE</scope>
    <source>
        <strain evidence="1">UW-1</strain>
    </source>
</reference>
<gene>
    <name evidence="1" type="ordered locus">CAP2UW1_3029</name>
</gene>
<protein>
    <submittedName>
        <fullName evidence="1">Uncharacterized protein</fullName>
    </submittedName>
</protein>
<dbReference type="EMBL" id="CP001715">
    <property type="protein sequence ID" value="ACV36306.1"/>
    <property type="molecule type" value="Genomic_DNA"/>
</dbReference>
<sequence precursor="true">MNAHLIPLHLQMGLIVGGLALVIALSAIAVDTVPETVVQVKVLPAYYSLNKQRLGDVVALEALLGPAYDRVVRLDNCGPGTTQALLAAVAALHGVRTAVIEIHTLPEGDPECSRTRKDLIDEGGAGGSVEGSASMGTDVLGRIFMP</sequence>
<dbReference type="AlphaFoldDB" id="C7RUR1"/>
<reference evidence="1" key="2">
    <citation type="submission" date="2009-09" db="EMBL/GenBank/DDBJ databases">
        <title>Complete sequence of chromosome of Candidatus Accumulibacter phosphatis clade IIA str. UW-1.</title>
        <authorList>
            <consortium name="US DOE Joint Genome Institute"/>
            <person name="Martin H.G."/>
            <person name="Ivanova N."/>
            <person name="Kunin V."/>
            <person name="Warnecke F."/>
            <person name="Barry K."/>
            <person name="He S."/>
            <person name="Salamov A."/>
            <person name="Szeto E."/>
            <person name="Dalin E."/>
            <person name="Pangilinan J.L."/>
            <person name="Lapidus A."/>
            <person name="Lowry S."/>
            <person name="Kyrpides N.C."/>
            <person name="McMahon K.D."/>
            <person name="Hugenholtz P."/>
        </authorList>
    </citation>
    <scope>NUCLEOTIDE SEQUENCE [LARGE SCALE GENOMIC DNA]</scope>
    <source>
        <strain evidence="1">UW-1</strain>
    </source>
</reference>
<dbReference type="KEGG" id="app:CAP2UW1_3029"/>
<organism evidence="1">
    <name type="scientific">Accumulibacter regalis</name>
    <dbReference type="NCBI Taxonomy" id="522306"/>
    <lineage>
        <taxon>Bacteria</taxon>
        <taxon>Pseudomonadati</taxon>
        <taxon>Pseudomonadota</taxon>
        <taxon>Betaproteobacteria</taxon>
        <taxon>Candidatus Accumulibacter</taxon>
    </lineage>
</organism>
<dbReference type="HOGENOM" id="CLU_1773313_0_0_4"/>
<name>C7RUR1_ACCRE</name>
<accession>C7RUR1</accession>
<evidence type="ECO:0000313" key="1">
    <source>
        <dbReference type="EMBL" id="ACV36306.1"/>
    </source>
</evidence>
<proteinExistence type="predicted"/>